<evidence type="ECO:0000313" key="2">
    <source>
        <dbReference type="EMBL" id="KAJ4957892.1"/>
    </source>
</evidence>
<dbReference type="Proteomes" id="UP001141806">
    <property type="component" value="Unassembled WGS sequence"/>
</dbReference>
<dbReference type="AlphaFoldDB" id="A0A9Q0H144"/>
<evidence type="ECO:0000313" key="3">
    <source>
        <dbReference type="Proteomes" id="UP001141806"/>
    </source>
</evidence>
<evidence type="ECO:0000256" key="1">
    <source>
        <dbReference type="SAM" id="MobiDB-lite"/>
    </source>
</evidence>
<sequence>MVGGPSERTALVVVTDKRREENNLSDVLRKSKEDADASPGLPFDNIWMDLNAEFSNSSVTLSNEESRMLARAHSGVPVRTRDLLDHLFVNNSHPLKIFQEALDELRAKKKRELELKGKVGVETPAVPPEPSNEPLKKRSKKKHQKDSSEKFLVDAALPFAQLLTRAPRRTDFSTHSAPTIEPCHVISSGPSLVVGTSSASEATPAKGGSQKVHLIILMGPTPWERKGYDLPFLLDWEIVTNDIDLGDLQVSQELLSGCHLPRNRAMLRKMTTPTFGSSFDTLVVVVLI</sequence>
<keyword evidence="3" id="KW-1185">Reference proteome</keyword>
<reference evidence="2" key="1">
    <citation type="journal article" date="2023" name="Plant J.">
        <title>The genome of the king protea, Protea cynaroides.</title>
        <authorList>
            <person name="Chang J."/>
            <person name="Duong T.A."/>
            <person name="Schoeman C."/>
            <person name="Ma X."/>
            <person name="Roodt D."/>
            <person name="Barker N."/>
            <person name="Li Z."/>
            <person name="Van de Peer Y."/>
            <person name="Mizrachi E."/>
        </authorList>
    </citation>
    <scope>NUCLEOTIDE SEQUENCE</scope>
    <source>
        <tissue evidence="2">Young leaves</tissue>
    </source>
</reference>
<comment type="caution">
    <text evidence="2">The sequence shown here is derived from an EMBL/GenBank/DDBJ whole genome shotgun (WGS) entry which is preliminary data.</text>
</comment>
<feature type="region of interest" description="Disordered" evidence="1">
    <location>
        <begin position="118"/>
        <end position="148"/>
    </location>
</feature>
<gene>
    <name evidence="2" type="ORF">NE237_025003</name>
</gene>
<organism evidence="2 3">
    <name type="scientific">Protea cynaroides</name>
    <dbReference type="NCBI Taxonomy" id="273540"/>
    <lineage>
        <taxon>Eukaryota</taxon>
        <taxon>Viridiplantae</taxon>
        <taxon>Streptophyta</taxon>
        <taxon>Embryophyta</taxon>
        <taxon>Tracheophyta</taxon>
        <taxon>Spermatophyta</taxon>
        <taxon>Magnoliopsida</taxon>
        <taxon>Proteales</taxon>
        <taxon>Proteaceae</taxon>
        <taxon>Protea</taxon>
    </lineage>
</organism>
<protein>
    <submittedName>
        <fullName evidence="2">Uncharacterized protein</fullName>
    </submittedName>
</protein>
<proteinExistence type="predicted"/>
<accession>A0A9Q0H144</accession>
<name>A0A9Q0H144_9MAGN</name>
<dbReference type="EMBL" id="JAMYWD010000010">
    <property type="protein sequence ID" value="KAJ4957892.1"/>
    <property type="molecule type" value="Genomic_DNA"/>
</dbReference>